<dbReference type="InterPro" id="IPR004401">
    <property type="entry name" value="YbaB/EbfC"/>
</dbReference>
<dbReference type="SUPFAM" id="SSF82607">
    <property type="entry name" value="YbaB-like"/>
    <property type="match status" value="1"/>
</dbReference>
<dbReference type="EMBL" id="JAAXKY010000032">
    <property type="protein sequence ID" value="NMH77890.1"/>
    <property type="molecule type" value="Genomic_DNA"/>
</dbReference>
<evidence type="ECO:0000313" key="1">
    <source>
        <dbReference type="EMBL" id="NMH77890.1"/>
    </source>
</evidence>
<dbReference type="Gene3D" id="3.30.1310.10">
    <property type="entry name" value="Nucleoid-associated protein YbaB-like domain"/>
    <property type="match status" value="1"/>
</dbReference>
<evidence type="ECO:0000313" key="2">
    <source>
        <dbReference type="Proteomes" id="UP001296706"/>
    </source>
</evidence>
<proteinExistence type="predicted"/>
<dbReference type="RefSeq" id="WP_169395967.1">
    <property type="nucleotide sequence ID" value="NZ_BAAAJH010000037.1"/>
</dbReference>
<protein>
    <submittedName>
        <fullName evidence="1">YbaB/EbfC family nucleoid-associated protein</fullName>
    </submittedName>
</protein>
<sequence length="117" mass="12251">MDGAQWLASYQERLQEFGARAAQAQKALADASATVTSRDGAVTVTVDPAGALHRLVLSERTETMTRVQLAAAVVATAQEAKGEAARRAAAAVSPLIGPEATRMLGSYLPAQRSEGER</sequence>
<comment type="caution">
    <text evidence="1">The sequence shown here is derived from an EMBL/GenBank/DDBJ whole genome shotgun (WGS) entry which is preliminary data.</text>
</comment>
<gene>
    <name evidence="1" type="ORF">HF577_12450</name>
</gene>
<accession>A0ABX1REU1</accession>
<dbReference type="Proteomes" id="UP001296706">
    <property type="component" value="Unassembled WGS sequence"/>
</dbReference>
<dbReference type="Pfam" id="PF02575">
    <property type="entry name" value="YbaB_DNA_bd"/>
    <property type="match status" value="1"/>
</dbReference>
<reference evidence="1 2" key="1">
    <citation type="submission" date="2020-04" db="EMBL/GenBank/DDBJ databases">
        <authorList>
            <person name="Klaysubun C."/>
            <person name="Duangmal K."/>
            <person name="Lipun K."/>
        </authorList>
    </citation>
    <scope>NUCLEOTIDE SEQUENCE [LARGE SCALE GENOMIC DNA]</scope>
    <source>
        <strain evidence="1 2">JCM 11839</strain>
    </source>
</reference>
<organism evidence="1 2">
    <name type="scientific">Pseudonocardia xinjiangensis</name>
    <dbReference type="NCBI Taxonomy" id="75289"/>
    <lineage>
        <taxon>Bacteria</taxon>
        <taxon>Bacillati</taxon>
        <taxon>Actinomycetota</taxon>
        <taxon>Actinomycetes</taxon>
        <taxon>Pseudonocardiales</taxon>
        <taxon>Pseudonocardiaceae</taxon>
        <taxon>Pseudonocardia</taxon>
    </lineage>
</organism>
<dbReference type="InterPro" id="IPR036894">
    <property type="entry name" value="YbaB-like_sf"/>
</dbReference>
<keyword evidence="2" id="KW-1185">Reference proteome</keyword>
<name>A0ABX1REU1_9PSEU</name>